<dbReference type="Gene3D" id="2.40.70.10">
    <property type="entry name" value="Acid Proteases"/>
    <property type="match status" value="2"/>
</dbReference>
<evidence type="ECO:0000256" key="1">
    <source>
        <dbReference type="ARBA" id="ARBA00007447"/>
    </source>
</evidence>
<feature type="active site" evidence="3">
    <location>
        <position position="89"/>
    </location>
</feature>
<protein>
    <submittedName>
        <fullName evidence="7">Putative cathepsin d</fullName>
    </submittedName>
</protein>
<evidence type="ECO:0000259" key="6">
    <source>
        <dbReference type="PROSITE" id="PS51767"/>
    </source>
</evidence>
<evidence type="ECO:0000256" key="5">
    <source>
        <dbReference type="RuleBase" id="RU000454"/>
    </source>
</evidence>
<dbReference type="PROSITE" id="PS51767">
    <property type="entry name" value="PEPTIDASE_A1"/>
    <property type="match status" value="1"/>
</dbReference>
<dbReference type="InterPro" id="IPR001969">
    <property type="entry name" value="Aspartic_peptidase_AS"/>
</dbReference>
<keyword evidence="5" id="KW-0645">Protease</keyword>
<dbReference type="GO" id="GO:0005764">
    <property type="term" value="C:lysosome"/>
    <property type="evidence" value="ECO:0007669"/>
    <property type="project" value="TreeGrafter"/>
</dbReference>
<feature type="active site" evidence="3">
    <location>
        <position position="277"/>
    </location>
</feature>
<organism evidence="7">
    <name type="scientific">Rhodnius neglectus</name>
    <dbReference type="NCBI Taxonomy" id="72488"/>
    <lineage>
        <taxon>Eukaryota</taxon>
        <taxon>Metazoa</taxon>
        <taxon>Ecdysozoa</taxon>
        <taxon>Arthropoda</taxon>
        <taxon>Hexapoda</taxon>
        <taxon>Insecta</taxon>
        <taxon>Pterygota</taxon>
        <taxon>Neoptera</taxon>
        <taxon>Paraneoptera</taxon>
        <taxon>Hemiptera</taxon>
        <taxon>Heteroptera</taxon>
        <taxon>Panheteroptera</taxon>
        <taxon>Cimicomorpha</taxon>
        <taxon>Reduviidae</taxon>
        <taxon>Triatominae</taxon>
        <taxon>Rhodnius</taxon>
    </lineage>
</organism>
<proteinExistence type="evidence at transcript level"/>
<comment type="similarity">
    <text evidence="1 5">Belongs to the peptidase A1 family.</text>
</comment>
<dbReference type="GO" id="GO:0006508">
    <property type="term" value="P:proteolysis"/>
    <property type="evidence" value="ECO:0007669"/>
    <property type="project" value="UniProtKB-KW"/>
</dbReference>
<keyword evidence="2 4" id="KW-1015">Disulfide bond</keyword>
<evidence type="ECO:0000256" key="3">
    <source>
        <dbReference type="PIRSR" id="PIRSR601461-1"/>
    </source>
</evidence>
<keyword evidence="5" id="KW-0064">Aspartyl protease</keyword>
<dbReference type="InterPro" id="IPR001461">
    <property type="entry name" value="Aspartic_peptidase_A1"/>
</dbReference>
<dbReference type="EMBL" id="GDKW01001325">
    <property type="protein sequence ID" value="JAI55270.1"/>
    <property type="molecule type" value="mRNA"/>
</dbReference>
<dbReference type="AlphaFoldDB" id="A0A0P4VJR7"/>
<feature type="disulfide bond" evidence="4">
    <location>
        <begin position="310"/>
        <end position="347"/>
    </location>
</feature>
<reference evidence="7" key="1">
    <citation type="journal article" date="2016" name="PLoS Negl. Trop. Dis.">
        <title>A Deep Insight into the Sialome of Rhodnius neglectus, a Vector of Chagas Disease.</title>
        <authorList>
            <person name="Santiago P.B."/>
            <person name="Assumpcao T.C."/>
            <person name="Araujo C.N."/>
            <person name="Bastos I.M."/>
            <person name="Neves D."/>
            <person name="Silva I.G."/>
            <person name="Charneau S."/>
            <person name="Queiroz R.M."/>
            <person name="Raiol T."/>
            <person name="Oliveira J.V."/>
            <person name="Sousa M.V."/>
            <person name="Calvo E."/>
            <person name="Ribeiro J.M."/>
            <person name="Santana J.M."/>
        </authorList>
    </citation>
    <scope>NUCLEOTIDE SEQUENCE</scope>
    <source>
        <tissue evidence="7">Salivary glands</tissue>
    </source>
</reference>
<dbReference type="PANTHER" id="PTHR47966">
    <property type="entry name" value="BETA-SITE APP-CLEAVING ENZYME, ISOFORM A-RELATED"/>
    <property type="match status" value="1"/>
</dbReference>
<evidence type="ECO:0000256" key="4">
    <source>
        <dbReference type="PIRSR" id="PIRSR601461-2"/>
    </source>
</evidence>
<evidence type="ECO:0000256" key="2">
    <source>
        <dbReference type="ARBA" id="ARBA00023157"/>
    </source>
</evidence>
<dbReference type="PANTHER" id="PTHR47966:SF51">
    <property type="entry name" value="BETA-SITE APP-CLEAVING ENZYME, ISOFORM A-RELATED"/>
    <property type="match status" value="1"/>
</dbReference>
<sequence length="389" mass="43033">MFKFVILIVAAVGIVPTHCFYHVPLYKMYKTPRDVVDLQRELKSYKDSLKMFTLLKKSGREVLRNSFNTQYYGNITLGTPAQEFSVVFDTGSSNLWVPSVACRNTACRRHHTYDRRQSSTYEADGRPLNLVYGTGAIVGVLSSDVLKIGELKVKDQIFGEALRVSDNPFAVAKPDGILGLAFPSISKDDVTPPFQNLMNQGLLEKPEFSFYLNRNPDEEVGGEIIFGGVDKERFHEDTLNTVPLSSTSYWQFQMDGVSTSADEGRSWCENGCPGIADTGTSFIVGPTEDIDEIFETVGAEVYEGIGFVSCDDLKQLPTITFHINGVAYNIDGEDYTIKVTQGGQTACVVGFTTLPKAPQPFWILGDVFLGKVYTVFNVEDKTVGFASLT</sequence>
<dbReference type="FunFam" id="2.40.70.10:FF:000004">
    <property type="entry name" value="Pepsin A"/>
    <property type="match status" value="1"/>
</dbReference>
<dbReference type="PRINTS" id="PR00792">
    <property type="entry name" value="PEPSIN"/>
</dbReference>
<dbReference type="GO" id="GO:0004190">
    <property type="term" value="F:aspartic-type endopeptidase activity"/>
    <property type="evidence" value="ECO:0007669"/>
    <property type="project" value="UniProtKB-KW"/>
</dbReference>
<accession>A0A0P4VJR7</accession>
<dbReference type="SUPFAM" id="SSF50630">
    <property type="entry name" value="Acid proteases"/>
    <property type="match status" value="1"/>
</dbReference>
<dbReference type="InterPro" id="IPR021109">
    <property type="entry name" value="Peptidase_aspartic_dom_sf"/>
</dbReference>
<dbReference type="Pfam" id="PF00026">
    <property type="entry name" value="Asp"/>
    <property type="match status" value="1"/>
</dbReference>
<dbReference type="FunFam" id="2.40.70.10:FF:000044">
    <property type="entry name" value="Lysosomal aspartic protease"/>
    <property type="match status" value="1"/>
</dbReference>
<evidence type="ECO:0000313" key="7">
    <source>
        <dbReference type="EMBL" id="JAI55270.1"/>
    </source>
</evidence>
<keyword evidence="5" id="KW-0378">Hydrolase</keyword>
<dbReference type="InterPro" id="IPR033121">
    <property type="entry name" value="PEPTIDASE_A1"/>
</dbReference>
<dbReference type="PROSITE" id="PS00141">
    <property type="entry name" value="ASP_PROTEASE"/>
    <property type="match status" value="2"/>
</dbReference>
<name>A0A0P4VJR7_9HEMI</name>
<feature type="disulfide bond" evidence="4">
    <location>
        <begin position="102"/>
        <end position="107"/>
    </location>
</feature>
<feature type="domain" description="Peptidase A1" evidence="6">
    <location>
        <begin position="71"/>
        <end position="386"/>
    </location>
</feature>